<feature type="region of interest" description="Disordered" evidence="1">
    <location>
        <begin position="137"/>
        <end position="162"/>
    </location>
</feature>
<keyword evidence="3" id="KW-1185">Reference proteome</keyword>
<dbReference type="AlphaFoldDB" id="V5IN58"/>
<sequence>MAQDLNLKPMTGARIRKVPSTPASCSGRISLAVTSKFLAAKHRPQSLVRSESHDRVFAHADWKIVVIHRQRRQSRGRLLRTSRVLSKRPTSEPATVALHHDFPSCLSGATTRRTVHLRVVVLAAPPFLWSTSASFQKEDSRDGSNECSSTGSLTNAGPSSDVQFWNSTQRLAEEYRTEGVAYS</sequence>
<dbReference type="VEuPathDB" id="FungiDB:NCU05503"/>
<dbReference type="EMBL" id="CM002241">
    <property type="protein sequence ID" value="ESA42201.1"/>
    <property type="molecule type" value="Genomic_DNA"/>
</dbReference>
<evidence type="ECO:0000313" key="3">
    <source>
        <dbReference type="Proteomes" id="UP000001805"/>
    </source>
</evidence>
<dbReference type="Proteomes" id="UP000001805">
    <property type="component" value="Chromosome 5, Linkage Group VI"/>
</dbReference>
<name>V5IN58_NEUCR</name>
<proteinExistence type="predicted"/>
<evidence type="ECO:0000256" key="1">
    <source>
        <dbReference type="SAM" id="MobiDB-lite"/>
    </source>
</evidence>
<reference evidence="2 3" key="1">
    <citation type="journal article" date="2003" name="Nature">
        <title>The genome sequence of the filamentous fungus Neurospora crassa.</title>
        <authorList>
            <person name="Galagan J.E."/>
            <person name="Calvo S.E."/>
            <person name="Borkovich K.A."/>
            <person name="Selker E.U."/>
            <person name="Read N.D."/>
            <person name="Jaffe D."/>
            <person name="FitzHugh W."/>
            <person name="Ma L.J."/>
            <person name="Smirnov S."/>
            <person name="Purcell S."/>
            <person name="Rehman B."/>
            <person name="Elkins T."/>
            <person name="Engels R."/>
            <person name="Wang S."/>
            <person name="Nielsen C.B."/>
            <person name="Butler J."/>
            <person name="Endrizzi M."/>
            <person name="Qui D."/>
            <person name="Ianakiev P."/>
            <person name="Bell-Pedersen D."/>
            <person name="Nelson M.A."/>
            <person name="Werner-Washburne M."/>
            <person name="Selitrennikoff C.P."/>
            <person name="Kinsey J.A."/>
            <person name="Braun E.L."/>
            <person name="Zelter A."/>
            <person name="Schulte U."/>
            <person name="Kothe G.O."/>
            <person name="Jedd G."/>
            <person name="Mewes W."/>
            <person name="Staben C."/>
            <person name="Marcotte E."/>
            <person name="Greenberg D."/>
            <person name="Roy A."/>
            <person name="Foley K."/>
            <person name="Naylor J."/>
            <person name="Stange-Thomann N."/>
            <person name="Barrett R."/>
            <person name="Gnerre S."/>
            <person name="Kamal M."/>
            <person name="Kamvysselis M."/>
            <person name="Mauceli E."/>
            <person name="Bielke C."/>
            <person name="Rudd S."/>
            <person name="Frishman D."/>
            <person name="Krystofova S."/>
            <person name="Rasmussen C."/>
            <person name="Metzenberg R.L."/>
            <person name="Perkins D.D."/>
            <person name="Kroken S."/>
            <person name="Cogoni C."/>
            <person name="Macino G."/>
            <person name="Catcheside D."/>
            <person name="Li W."/>
            <person name="Pratt R.J."/>
            <person name="Osmani S.A."/>
            <person name="DeSouza C.P."/>
            <person name="Glass L."/>
            <person name="Orbach M.J."/>
            <person name="Berglund J.A."/>
            <person name="Voelker R."/>
            <person name="Yarden O."/>
            <person name="Plamann M."/>
            <person name="Seiler S."/>
            <person name="Dunlap J."/>
            <person name="Radford A."/>
            <person name="Aramayo R."/>
            <person name="Natvig D.O."/>
            <person name="Alex L.A."/>
            <person name="Mannhaupt G."/>
            <person name="Ebbole D.J."/>
            <person name="Freitag M."/>
            <person name="Paulsen I."/>
            <person name="Sachs M.S."/>
            <person name="Lander E.S."/>
            <person name="Nusbaum C."/>
            <person name="Birren B."/>
        </authorList>
    </citation>
    <scope>NUCLEOTIDE SEQUENCE [LARGE SCALE GENOMIC DNA]</scope>
    <source>
        <strain evidence="3">ATCC 24698 / 74-OR23-1A / CBS 708.71 / DSM 1257 / FGSC 987</strain>
    </source>
</reference>
<dbReference type="KEGG" id="ncr:NCU05503"/>
<dbReference type="RefSeq" id="XP_011394948.1">
    <property type="nucleotide sequence ID" value="XM_011396646.1"/>
</dbReference>
<accession>V5IN58</accession>
<gene>
    <name evidence="2" type="ORF">NCU05503</name>
</gene>
<feature type="compositionally biased region" description="Polar residues" evidence="1">
    <location>
        <begin position="145"/>
        <end position="162"/>
    </location>
</feature>
<protein>
    <submittedName>
        <fullName evidence="2">Uncharacterized protein</fullName>
    </submittedName>
</protein>
<dbReference type="GeneID" id="23568443"/>
<organism evidence="2 3">
    <name type="scientific">Neurospora crassa (strain ATCC 24698 / 74-OR23-1A / CBS 708.71 / DSM 1257 / FGSC 987)</name>
    <dbReference type="NCBI Taxonomy" id="367110"/>
    <lineage>
        <taxon>Eukaryota</taxon>
        <taxon>Fungi</taxon>
        <taxon>Dikarya</taxon>
        <taxon>Ascomycota</taxon>
        <taxon>Pezizomycotina</taxon>
        <taxon>Sordariomycetes</taxon>
        <taxon>Sordariomycetidae</taxon>
        <taxon>Sordariales</taxon>
        <taxon>Sordariaceae</taxon>
        <taxon>Neurospora</taxon>
    </lineage>
</organism>
<dbReference type="InParanoid" id="V5IN58"/>
<evidence type="ECO:0000313" key="2">
    <source>
        <dbReference type="EMBL" id="ESA42201.1"/>
    </source>
</evidence>